<dbReference type="AlphaFoldDB" id="A0A1Z5RGF0"/>
<dbReference type="Gramene" id="OQU82808">
    <property type="protein sequence ID" value="OQU82808"/>
    <property type="gene ID" value="SORBI_3005G023201"/>
</dbReference>
<organism evidence="2 3">
    <name type="scientific">Sorghum bicolor</name>
    <name type="common">Sorghum</name>
    <name type="synonym">Sorghum vulgare</name>
    <dbReference type="NCBI Taxonomy" id="4558"/>
    <lineage>
        <taxon>Eukaryota</taxon>
        <taxon>Viridiplantae</taxon>
        <taxon>Streptophyta</taxon>
        <taxon>Embryophyta</taxon>
        <taxon>Tracheophyta</taxon>
        <taxon>Spermatophyta</taxon>
        <taxon>Magnoliopsida</taxon>
        <taxon>Liliopsida</taxon>
        <taxon>Poales</taxon>
        <taxon>Poaceae</taxon>
        <taxon>PACMAD clade</taxon>
        <taxon>Panicoideae</taxon>
        <taxon>Andropogonodae</taxon>
        <taxon>Andropogoneae</taxon>
        <taxon>Sorghinae</taxon>
        <taxon>Sorghum</taxon>
    </lineage>
</organism>
<dbReference type="Proteomes" id="UP000000768">
    <property type="component" value="Chromosome 5"/>
</dbReference>
<gene>
    <name evidence="2" type="ORF">SORBI_3005G023201</name>
</gene>
<dbReference type="InParanoid" id="A0A1Z5RGF0"/>
<name>A0A1Z5RGF0_SORBI</name>
<reference evidence="2 3" key="1">
    <citation type="journal article" date="2009" name="Nature">
        <title>The Sorghum bicolor genome and the diversification of grasses.</title>
        <authorList>
            <person name="Paterson A.H."/>
            <person name="Bowers J.E."/>
            <person name="Bruggmann R."/>
            <person name="Dubchak I."/>
            <person name="Grimwood J."/>
            <person name="Gundlach H."/>
            <person name="Haberer G."/>
            <person name="Hellsten U."/>
            <person name="Mitros T."/>
            <person name="Poliakov A."/>
            <person name="Schmutz J."/>
            <person name="Spannagl M."/>
            <person name="Tang H."/>
            <person name="Wang X."/>
            <person name="Wicker T."/>
            <person name="Bharti A.K."/>
            <person name="Chapman J."/>
            <person name="Feltus F.A."/>
            <person name="Gowik U."/>
            <person name="Grigoriev I.V."/>
            <person name="Lyons E."/>
            <person name="Maher C.A."/>
            <person name="Martis M."/>
            <person name="Narechania A."/>
            <person name="Otillar R.P."/>
            <person name="Penning B.W."/>
            <person name="Salamov A.A."/>
            <person name="Wang Y."/>
            <person name="Zhang L."/>
            <person name="Carpita N.C."/>
            <person name="Freeling M."/>
            <person name="Gingle A.R."/>
            <person name="Hash C.T."/>
            <person name="Keller B."/>
            <person name="Klein P."/>
            <person name="Kresovich S."/>
            <person name="McCann M.C."/>
            <person name="Ming R."/>
            <person name="Peterson D.G."/>
            <person name="Mehboob-ur-Rahman"/>
            <person name="Ware D."/>
            <person name="Westhoff P."/>
            <person name="Mayer K.F."/>
            <person name="Messing J."/>
            <person name="Rokhsar D.S."/>
        </authorList>
    </citation>
    <scope>NUCLEOTIDE SEQUENCE [LARGE SCALE GENOMIC DNA]</scope>
    <source>
        <strain evidence="3">cv. BTx623</strain>
    </source>
</reference>
<evidence type="ECO:0000313" key="3">
    <source>
        <dbReference type="Proteomes" id="UP000000768"/>
    </source>
</evidence>
<reference evidence="3" key="2">
    <citation type="journal article" date="2018" name="Plant J.">
        <title>The Sorghum bicolor reference genome: improved assembly, gene annotations, a transcriptome atlas, and signatures of genome organization.</title>
        <authorList>
            <person name="McCormick R.F."/>
            <person name="Truong S.K."/>
            <person name="Sreedasyam A."/>
            <person name="Jenkins J."/>
            <person name="Shu S."/>
            <person name="Sims D."/>
            <person name="Kennedy M."/>
            <person name="Amirebrahimi M."/>
            <person name="Weers B.D."/>
            <person name="McKinley B."/>
            <person name="Mattison A."/>
            <person name="Morishige D.T."/>
            <person name="Grimwood J."/>
            <person name="Schmutz J."/>
            <person name="Mullet J.E."/>
        </authorList>
    </citation>
    <scope>NUCLEOTIDE SEQUENCE [LARGE SCALE GENOMIC DNA]</scope>
    <source>
        <strain evidence="3">cv. BTx623</strain>
    </source>
</reference>
<dbReference type="EMBL" id="CM000764">
    <property type="protein sequence ID" value="OQU82808.1"/>
    <property type="molecule type" value="Genomic_DNA"/>
</dbReference>
<sequence length="118" mass="14035">MDALREDDFFFVFWRRQQSEAMPKRCTTYGHFSKISRAFFIVVFYFLLRVSTKYCAWFGCILDIEEEQDHEKIKVLQCFSLDVFSKHRLTRNPRGMLQCGTEPPSHRGGRSAEQRPTE</sequence>
<feature type="region of interest" description="Disordered" evidence="1">
    <location>
        <begin position="93"/>
        <end position="118"/>
    </location>
</feature>
<keyword evidence="3" id="KW-1185">Reference proteome</keyword>
<proteinExistence type="predicted"/>
<accession>A0A1Z5RGF0</accession>
<evidence type="ECO:0000256" key="1">
    <source>
        <dbReference type="SAM" id="MobiDB-lite"/>
    </source>
</evidence>
<evidence type="ECO:0000313" key="2">
    <source>
        <dbReference type="EMBL" id="OQU82808.1"/>
    </source>
</evidence>
<protein>
    <submittedName>
        <fullName evidence="2">Uncharacterized protein</fullName>
    </submittedName>
</protein>